<dbReference type="AlphaFoldDB" id="A0A6B0RII8"/>
<name>A0A6B0RII8_9CETA</name>
<reference evidence="1" key="1">
    <citation type="submission" date="2019-10" db="EMBL/GenBank/DDBJ databases">
        <title>The sequence and de novo assembly of the wild yak genome.</title>
        <authorList>
            <person name="Liu Y."/>
        </authorList>
    </citation>
    <scope>NUCLEOTIDE SEQUENCE [LARGE SCALE GENOMIC DNA]</scope>
    <source>
        <strain evidence="1">WY2019</strain>
    </source>
</reference>
<sequence>MDSGRGKQALSKYRFLSPGGTKSAIWKPSEVTLGPYGSIIFNTRFSVTTFACIKSEEKDCGARCTEPSKMIYAFLRKWDVQMQRMLCAIHSLTHGHPSRAAKIKVPSSDWHMPSFMSISTGVKLEGHTEFEFSLEFTRNPLHVKAKGSRIFTRQLTPSVDTSKCNLKEDEYKRIHS</sequence>
<dbReference type="Proteomes" id="UP000322234">
    <property type="component" value="Unassembled WGS sequence"/>
</dbReference>
<organism evidence="1 2">
    <name type="scientific">Bos mutus</name>
    <name type="common">wild yak</name>
    <dbReference type="NCBI Taxonomy" id="72004"/>
    <lineage>
        <taxon>Eukaryota</taxon>
        <taxon>Metazoa</taxon>
        <taxon>Chordata</taxon>
        <taxon>Craniata</taxon>
        <taxon>Vertebrata</taxon>
        <taxon>Euteleostomi</taxon>
        <taxon>Mammalia</taxon>
        <taxon>Eutheria</taxon>
        <taxon>Laurasiatheria</taxon>
        <taxon>Artiodactyla</taxon>
        <taxon>Ruminantia</taxon>
        <taxon>Pecora</taxon>
        <taxon>Bovidae</taxon>
        <taxon>Bovinae</taxon>
        <taxon>Bos</taxon>
    </lineage>
</organism>
<evidence type="ECO:0000313" key="1">
    <source>
        <dbReference type="EMBL" id="MXQ89765.1"/>
    </source>
</evidence>
<gene>
    <name evidence="1" type="ORF">E5288_WYG011587</name>
</gene>
<accession>A0A6B0RII8</accession>
<keyword evidence="2" id="KW-1185">Reference proteome</keyword>
<protein>
    <submittedName>
        <fullName evidence="1">Uncharacterized protein</fullName>
    </submittedName>
</protein>
<dbReference type="EMBL" id="VBQZ03000058">
    <property type="protein sequence ID" value="MXQ89765.1"/>
    <property type="molecule type" value="Genomic_DNA"/>
</dbReference>
<evidence type="ECO:0000313" key="2">
    <source>
        <dbReference type="Proteomes" id="UP000322234"/>
    </source>
</evidence>
<comment type="caution">
    <text evidence="1">The sequence shown here is derived from an EMBL/GenBank/DDBJ whole genome shotgun (WGS) entry which is preliminary data.</text>
</comment>
<proteinExistence type="predicted"/>